<dbReference type="EMBL" id="KE525348">
    <property type="protein sequence ID" value="KFB50452.1"/>
    <property type="molecule type" value="Genomic_DNA"/>
</dbReference>
<dbReference type="EMBL" id="ATLV01024046">
    <property type="status" value="NOT_ANNOTATED_CDS"/>
    <property type="molecule type" value="Genomic_DNA"/>
</dbReference>
<name>A0A084WJQ8_ANOSI</name>
<dbReference type="VEuPathDB" id="VectorBase:ASIC018483"/>
<evidence type="ECO:0000313" key="2">
    <source>
        <dbReference type="EMBL" id="KFB50452.1"/>
    </source>
</evidence>
<dbReference type="OrthoDB" id="7791632at2759"/>
<protein>
    <submittedName>
        <fullName evidence="2 3">Uncharacterized protein</fullName>
    </submittedName>
</protein>
<reference evidence="2 4" key="1">
    <citation type="journal article" date="2014" name="BMC Genomics">
        <title>Genome sequence of Anopheles sinensis provides insight into genetics basis of mosquito competence for malaria parasites.</title>
        <authorList>
            <person name="Zhou D."/>
            <person name="Zhang D."/>
            <person name="Ding G."/>
            <person name="Shi L."/>
            <person name="Hou Q."/>
            <person name="Ye Y."/>
            <person name="Xu Y."/>
            <person name="Zhou H."/>
            <person name="Xiong C."/>
            <person name="Li S."/>
            <person name="Yu J."/>
            <person name="Hong S."/>
            <person name="Yu X."/>
            <person name="Zou P."/>
            <person name="Chen C."/>
            <person name="Chang X."/>
            <person name="Wang W."/>
            <person name="Lv Y."/>
            <person name="Sun Y."/>
            <person name="Ma L."/>
            <person name="Shen B."/>
            <person name="Zhu C."/>
        </authorList>
    </citation>
    <scope>NUCLEOTIDE SEQUENCE [LARGE SCALE GENOMIC DNA]</scope>
</reference>
<organism evidence="2">
    <name type="scientific">Anopheles sinensis</name>
    <name type="common">Mosquito</name>
    <dbReference type="NCBI Taxonomy" id="74873"/>
    <lineage>
        <taxon>Eukaryota</taxon>
        <taxon>Metazoa</taxon>
        <taxon>Ecdysozoa</taxon>
        <taxon>Arthropoda</taxon>
        <taxon>Hexapoda</taxon>
        <taxon>Insecta</taxon>
        <taxon>Pterygota</taxon>
        <taxon>Neoptera</taxon>
        <taxon>Endopterygota</taxon>
        <taxon>Diptera</taxon>
        <taxon>Nematocera</taxon>
        <taxon>Culicoidea</taxon>
        <taxon>Culicidae</taxon>
        <taxon>Anophelinae</taxon>
        <taxon>Anopheles</taxon>
    </lineage>
</organism>
<reference evidence="3" key="2">
    <citation type="submission" date="2020-05" db="UniProtKB">
        <authorList>
            <consortium name="EnsemblMetazoa"/>
        </authorList>
    </citation>
    <scope>IDENTIFICATION</scope>
</reference>
<gene>
    <name evidence="2" type="ORF">ZHAS_00018483</name>
</gene>
<keyword evidence="1" id="KW-0472">Membrane</keyword>
<keyword evidence="1" id="KW-1133">Transmembrane helix</keyword>
<feature type="transmembrane region" description="Helical" evidence="1">
    <location>
        <begin position="152"/>
        <end position="170"/>
    </location>
</feature>
<evidence type="ECO:0000313" key="4">
    <source>
        <dbReference type="Proteomes" id="UP000030765"/>
    </source>
</evidence>
<keyword evidence="4" id="KW-1185">Reference proteome</keyword>
<dbReference type="Proteomes" id="UP000030765">
    <property type="component" value="Unassembled WGS sequence"/>
</dbReference>
<dbReference type="AlphaFoldDB" id="A0A084WJQ8"/>
<sequence>MVELSSSSDPFQHGFPNVVFIVPAIIVVGLGGPGVHTPPIHSPHGAYQRQLPFTVRSINTSTCCKTSWNEMGDVAEEIFNSLGSEGGAASEGAGAAAGTGEVPMMNGDFKMPTMEEFLSMLDGMDNLSDEEKEELRAGILQNSLRGRLQAGLSDYLVFFVMLSIMLSVFGKKHAWV</sequence>
<evidence type="ECO:0000256" key="1">
    <source>
        <dbReference type="SAM" id="Phobius"/>
    </source>
</evidence>
<dbReference type="OMA" id="KTSWNEM"/>
<feature type="transmembrane region" description="Helical" evidence="1">
    <location>
        <begin position="15"/>
        <end position="35"/>
    </location>
</feature>
<evidence type="ECO:0000313" key="3">
    <source>
        <dbReference type="EnsemblMetazoa" id="ASIC018483-PA"/>
    </source>
</evidence>
<keyword evidence="1" id="KW-0812">Transmembrane</keyword>
<dbReference type="EnsemblMetazoa" id="ASIC018483-RA">
    <property type="protein sequence ID" value="ASIC018483-PA"/>
    <property type="gene ID" value="ASIC018483"/>
</dbReference>
<proteinExistence type="predicted"/>
<accession>A0A084WJQ8</accession>